<evidence type="ECO:0000256" key="2">
    <source>
        <dbReference type="ARBA" id="ARBA00022692"/>
    </source>
</evidence>
<evidence type="ECO:0000256" key="4">
    <source>
        <dbReference type="ARBA" id="ARBA00022989"/>
    </source>
</evidence>
<accession>A0A4V0Z878</accession>
<keyword evidence="2 6" id="KW-0812">Transmembrane</keyword>
<feature type="transmembrane region" description="Helical" evidence="6">
    <location>
        <begin position="81"/>
        <end position="101"/>
    </location>
</feature>
<keyword evidence="3" id="KW-0133">Cell shape</keyword>
<dbReference type="PANTHER" id="PTHR30474:SF13">
    <property type="entry name" value="STAGE V SPORULATION PROTEIN E"/>
    <property type="match status" value="1"/>
</dbReference>
<protein>
    <submittedName>
        <fullName evidence="7">Lipid II flippase FtsW</fullName>
    </submittedName>
</protein>
<feature type="transmembrane region" description="Helical" evidence="6">
    <location>
        <begin position="289"/>
        <end position="315"/>
    </location>
</feature>
<sequence>MSKNEREMRVEKRYLKRHSLSGAAAAADQKVNEQQKRRMDGTLLILVLLLVVCGLIFLYSTSAYNGRVKFHDPAYYFKKQLFATSLGMMGMYLVSCMDYHVLTKMAPFLYVVSMGLSLAVLLFGDEYNGSKRWLSIGPLSFQPSEFAKVAVILLLTYVITNSRKRQDSLLHMAGTMALLLPIVGLVGTNNLSTAIIILGIGVILIFVSNPKYLPFVGIGGVGVLFIGIFLSMASYRLERIAIWRNPEKYEKGFQTIQGLYAIGSGGIFGKGLGSSLQKLGFVPEAQNDMIFSIICEETGLIGACLLILIFALLIWRLMVIATHARDLCGALIAAGIMGHMAIQVILNIAVVTNTIPNTGITLPFVSYGGTSVLFLMGEMGLALSVSRTRSP</sequence>
<feature type="transmembrane region" description="Helical" evidence="6">
    <location>
        <begin position="43"/>
        <end position="61"/>
    </location>
</feature>
<feature type="transmembrane region" description="Helical" evidence="6">
    <location>
        <begin position="108"/>
        <end position="124"/>
    </location>
</feature>
<gene>
    <name evidence="7" type="primary">ftsW_2</name>
    <name evidence="7" type="ORF">PMF13cell1_04922</name>
</gene>
<dbReference type="EMBL" id="CP035945">
    <property type="protein sequence ID" value="QBE99348.1"/>
    <property type="molecule type" value="Genomic_DNA"/>
</dbReference>
<dbReference type="AlphaFoldDB" id="A0A4V0Z878"/>
<name>A0A4V0Z878_9FIRM</name>
<proteinExistence type="predicted"/>
<dbReference type="GO" id="GO:0005886">
    <property type="term" value="C:plasma membrane"/>
    <property type="evidence" value="ECO:0007669"/>
    <property type="project" value="TreeGrafter"/>
</dbReference>
<organism evidence="7 8">
    <name type="scientific">Blautia producta</name>
    <dbReference type="NCBI Taxonomy" id="33035"/>
    <lineage>
        <taxon>Bacteria</taxon>
        <taxon>Bacillati</taxon>
        <taxon>Bacillota</taxon>
        <taxon>Clostridia</taxon>
        <taxon>Lachnospirales</taxon>
        <taxon>Lachnospiraceae</taxon>
        <taxon>Blautia</taxon>
    </lineage>
</organism>
<dbReference type="GO" id="GO:0032153">
    <property type="term" value="C:cell division site"/>
    <property type="evidence" value="ECO:0007669"/>
    <property type="project" value="TreeGrafter"/>
</dbReference>
<evidence type="ECO:0000313" key="7">
    <source>
        <dbReference type="EMBL" id="QBE99348.1"/>
    </source>
</evidence>
<evidence type="ECO:0000256" key="3">
    <source>
        <dbReference type="ARBA" id="ARBA00022960"/>
    </source>
</evidence>
<keyword evidence="4 6" id="KW-1133">Transmembrane helix</keyword>
<reference evidence="7 8" key="1">
    <citation type="submission" date="2019-01" db="EMBL/GenBank/DDBJ databases">
        <title>PMF-metabolizing Aryl O-demethylase.</title>
        <authorList>
            <person name="Kim M."/>
        </authorList>
    </citation>
    <scope>NUCLEOTIDE SEQUENCE [LARGE SCALE GENOMIC DNA]</scope>
    <source>
        <strain evidence="7 8">PMF1</strain>
    </source>
</reference>
<dbReference type="GO" id="GO:0015648">
    <property type="term" value="F:lipid-linked peptidoglycan transporter activity"/>
    <property type="evidence" value="ECO:0007669"/>
    <property type="project" value="TreeGrafter"/>
</dbReference>
<dbReference type="GO" id="GO:0051301">
    <property type="term" value="P:cell division"/>
    <property type="evidence" value="ECO:0007669"/>
    <property type="project" value="InterPro"/>
</dbReference>
<keyword evidence="5 6" id="KW-0472">Membrane</keyword>
<evidence type="ECO:0000313" key="8">
    <source>
        <dbReference type="Proteomes" id="UP000289794"/>
    </source>
</evidence>
<feature type="transmembrane region" description="Helical" evidence="6">
    <location>
        <begin position="212"/>
        <end position="237"/>
    </location>
</feature>
<dbReference type="KEGG" id="bpro:PMF13cell1_04922"/>
<dbReference type="GO" id="GO:0008360">
    <property type="term" value="P:regulation of cell shape"/>
    <property type="evidence" value="ECO:0007669"/>
    <property type="project" value="UniProtKB-KW"/>
</dbReference>
<evidence type="ECO:0000256" key="5">
    <source>
        <dbReference type="ARBA" id="ARBA00023136"/>
    </source>
</evidence>
<evidence type="ECO:0000256" key="6">
    <source>
        <dbReference type="SAM" id="Phobius"/>
    </source>
</evidence>
<feature type="transmembrane region" description="Helical" evidence="6">
    <location>
        <begin position="364"/>
        <end position="385"/>
    </location>
</feature>
<dbReference type="PANTHER" id="PTHR30474">
    <property type="entry name" value="CELL CYCLE PROTEIN"/>
    <property type="match status" value="1"/>
</dbReference>
<evidence type="ECO:0000256" key="1">
    <source>
        <dbReference type="ARBA" id="ARBA00004141"/>
    </source>
</evidence>
<feature type="transmembrane region" description="Helical" evidence="6">
    <location>
        <begin position="327"/>
        <end position="352"/>
    </location>
</feature>
<feature type="transmembrane region" description="Helical" evidence="6">
    <location>
        <begin position="178"/>
        <end position="206"/>
    </location>
</feature>
<feature type="transmembrane region" description="Helical" evidence="6">
    <location>
        <begin position="136"/>
        <end position="158"/>
    </location>
</feature>
<dbReference type="InterPro" id="IPR001182">
    <property type="entry name" value="FtsW/RodA"/>
</dbReference>
<dbReference type="Proteomes" id="UP000289794">
    <property type="component" value="Chromosome"/>
</dbReference>
<comment type="subcellular location">
    <subcellularLocation>
        <location evidence="1">Membrane</location>
        <topology evidence="1">Multi-pass membrane protein</topology>
    </subcellularLocation>
</comment>
<dbReference type="Pfam" id="PF01098">
    <property type="entry name" value="FTSW_RODA_SPOVE"/>
    <property type="match status" value="1"/>
</dbReference>